<reference evidence="1 2" key="1">
    <citation type="submission" date="2019-01" db="EMBL/GenBank/DDBJ databases">
        <title>Sequencing of cultivated peanut Arachis hypogaea provides insights into genome evolution and oil improvement.</title>
        <authorList>
            <person name="Chen X."/>
        </authorList>
    </citation>
    <scope>NUCLEOTIDE SEQUENCE [LARGE SCALE GENOMIC DNA]</scope>
    <source>
        <strain evidence="2">cv. Fuhuasheng</strain>
        <tissue evidence="1">Leaves</tissue>
    </source>
</reference>
<accession>A0A445A3R4</accession>
<sequence>MDHVAREKAKLDDFVKSACSHARLDWKRFVHPMYRMESVFNVYRLEFQPIGHVDDWPSYDDPQIRPNPRMMRAKRGWPVSSMIRNNMDDVEHNGEKQCGLCRQIGHTRRTCTSLGDGGASSSRR</sequence>
<evidence type="ECO:0000313" key="1">
    <source>
        <dbReference type="EMBL" id="RYR20992.1"/>
    </source>
</evidence>
<protein>
    <recommendedName>
        <fullName evidence="3">Aminotransferase-like plant mobile domain-containing protein</fullName>
    </recommendedName>
</protein>
<dbReference type="Proteomes" id="UP000289738">
    <property type="component" value="Chromosome B03"/>
</dbReference>
<name>A0A445A3R4_ARAHY</name>
<evidence type="ECO:0000313" key="2">
    <source>
        <dbReference type="Proteomes" id="UP000289738"/>
    </source>
</evidence>
<gene>
    <name evidence="1" type="ORF">Ahy_B03g066224</name>
</gene>
<evidence type="ECO:0008006" key="3">
    <source>
        <dbReference type="Google" id="ProtNLM"/>
    </source>
</evidence>
<organism evidence="1 2">
    <name type="scientific">Arachis hypogaea</name>
    <name type="common">Peanut</name>
    <dbReference type="NCBI Taxonomy" id="3818"/>
    <lineage>
        <taxon>Eukaryota</taxon>
        <taxon>Viridiplantae</taxon>
        <taxon>Streptophyta</taxon>
        <taxon>Embryophyta</taxon>
        <taxon>Tracheophyta</taxon>
        <taxon>Spermatophyta</taxon>
        <taxon>Magnoliopsida</taxon>
        <taxon>eudicotyledons</taxon>
        <taxon>Gunneridae</taxon>
        <taxon>Pentapetalae</taxon>
        <taxon>rosids</taxon>
        <taxon>fabids</taxon>
        <taxon>Fabales</taxon>
        <taxon>Fabaceae</taxon>
        <taxon>Papilionoideae</taxon>
        <taxon>50 kb inversion clade</taxon>
        <taxon>dalbergioids sensu lato</taxon>
        <taxon>Dalbergieae</taxon>
        <taxon>Pterocarpus clade</taxon>
        <taxon>Arachis</taxon>
    </lineage>
</organism>
<comment type="caution">
    <text evidence="1">The sequence shown here is derived from an EMBL/GenBank/DDBJ whole genome shotgun (WGS) entry which is preliminary data.</text>
</comment>
<proteinExistence type="predicted"/>
<dbReference type="EMBL" id="SDMP01000013">
    <property type="protein sequence ID" value="RYR20992.1"/>
    <property type="molecule type" value="Genomic_DNA"/>
</dbReference>
<keyword evidence="2" id="KW-1185">Reference proteome</keyword>
<dbReference type="AlphaFoldDB" id="A0A445A3R4"/>